<dbReference type="Gene3D" id="3.10.450.50">
    <property type="match status" value="1"/>
</dbReference>
<gene>
    <name evidence="1" type="ORF">E4582_04085</name>
</gene>
<name>A0A4Z1RIU8_9GAMM</name>
<evidence type="ECO:0000313" key="1">
    <source>
        <dbReference type="EMBL" id="TKS54029.1"/>
    </source>
</evidence>
<proteinExistence type="predicted"/>
<dbReference type="SUPFAM" id="SSF54427">
    <property type="entry name" value="NTF2-like"/>
    <property type="match status" value="1"/>
</dbReference>
<dbReference type="EMBL" id="SPUH01000001">
    <property type="protein sequence ID" value="TKS54029.1"/>
    <property type="molecule type" value="Genomic_DNA"/>
</dbReference>
<dbReference type="InterPro" id="IPR032710">
    <property type="entry name" value="NTF2-like_dom_sf"/>
</dbReference>
<organism evidence="1 2">
    <name type="scientific">Luteimonas yindakuii</name>
    <dbReference type="NCBI Taxonomy" id="2565782"/>
    <lineage>
        <taxon>Bacteria</taxon>
        <taxon>Pseudomonadati</taxon>
        <taxon>Pseudomonadota</taxon>
        <taxon>Gammaproteobacteria</taxon>
        <taxon>Lysobacterales</taxon>
        <taxon>Lysobacteraceae</taxon>
        <taxon>Luteimonas</taxon>
    </lineage>
</organism>
<dbReference type="OrthoDB" id="5801455at2"/>
<comment type="caution">
    <text evidence="1">The sequence shown here is derived from an EMBL/GenBank/DDBJ whole genome shotgun (WGS) entry which is preliminary data.</text>
</comment>
<sequence length="139" mass="15251">MVVALCAILVAGGCARTPPEAALREAVAAMEAAIDARDARAFVRHLDHEFIGPGGMDRDGARRTAALYFLQHTNIGLVPGPLSIDLHDTRAQVSFTAAVTGGNSRLLPERGQVYEVRSGWRLRDDEWRMTSIEWTPKLR</sequence>
<protein>
    <submittedName>
        <fullName evidence="1">Nuclear transport factor 2 family protein</fullName>
    </submittedName>
</protein>
<accession>A0A4Z1RIU8</accession>
<keyword evidence="2" id="KW-1185">Reference proteome</keyword>
<dbReference type="RefSeq" id="WP_137311793.1">
    <property type="nucleotide sequence ID" value="NZ_CP039383.2"/>
</dbReference>
<evidence type="ECO:0000313" key="2">
    <source>
        <dbReference type="Proteomes" id="UP000298681"/>
    </source>
</evidence>
<dbReference type="AlphaFoldDB" id="A0A4Z1RIU8"/>
<reference evidence="1 2" key="1">
    <citation type="submission" date="2019-01" db="EMBL/GenBank/DDBJ databases">
        <authorList>
            <person name="Zhang S."/>
        </authorList>
    </citation>
    <scope>NUCLEOTIDE SEQUENCE [LARGE SCALE GENOMIC DNA]</scope>
    <source>
        <strain evidence="1 2">1626</strain>
    </source>
</reference>
<dbReference type="Proteomes" id="UP000298681">
    <property type="component" value="Unassembled WGS sequence"/>
</dbReference>